<comment type="caution">
    <text evidence="6">The sequence shown here is derived from an EMBL/GenBank/DDBJ whole genome shotgun (WGS) entry which is preliminary data.</text>
</comment>
<dbReference type="PROSITE" id="PS00012">
    <property type="entry name" value="PHOSPHOPANTETHEINE"/>
    <property type="match status" value="1"/>
</dbReference>
<dbReference type="Gene3D" id="3.40.47.10">
    <property type="match status" value="1"/>
</dbReference>
<dbReference type="InterPro" id="IPR001227">
    <property type="entry name" value="Ac_transferase_dom_sf"/>
</dbReference>
<dbReference type="HOGENOM" id="CLU_000022_16_6_3"/>
<dbReference type="SMART" id="SM00823">
    <property type="entry name" value="PKS_PP"/>
    <property type="match status" value="1"/>
</dbReference>
<dbReference type="SUPFAM" id="SSF53901">
    <property type="entry name" value="Thiolase-like"/>
    <property type="match status" value="1"/>
</dbReference>
<dbReference type="InterPro" id="IPR014031">
    <property type="entry name" value="Ketoacyl_synth_C"/>
</dbReference>
<proteinExistence type="predicted"/>
<dbReference type="InterPro" id="IPR029058">
    <property type="entry name" value="AB_hydrolase_fold"/>
</dbReference>
<keyword evidence="1" id="KW-0596">Phosphopantetheine</keyword>
<dbReference type="InterPro" id="IPR009081">
    <property type="entry name" value="PP-bd_ACP"/>
</dbReference>
<dbReference type="Gene3D" id="1.10.1200.10">
    <property type="entry name" value="ACP-like"/>
    <property type="match status" value="1"/>
</dbReference>
<dbReference type="GO" id="GO:0006633">
    <property type="term" value="P:fatty acid biosynthetic process"/>
    <property type="evidence" value="ECO:0007669"/>
    <property type="project" value="TreeGrafter"/>
</dbReference>
<keyword evidence="2" id="KW-0597">Phosphoprotein</keyword>
<dbReference type="SMART" id="SM00825">
    <property type="entry name" value="PKS_KS"/>
    <property type="match status" value="1"/>
</dbReference>
<dbReference type="InterPro" id="IPR016036">
    <property type="entry name" value="Malonyl_transacylase_ACP-bd"/>
</dbReference>
<dbReference type="GO" id="GO:0004312">
    <property type="term" value="F:fatty acid synthase activity"/>
    <property type="evidence" value="ECO:0007669"/>
    <property type="project" value="TreeGrafter"/>
</dbReference>
<dbReference type="PROSITE" id="PS50075">
    <property type="entry name" value="CARRIER"/>
    <property type="match status" value="1"/>
</dbReference>
<evidence type="ECO:0000259" key="4">
    <source>
        <dbReference type="PROSITE" id="PS50075"/>
    </source>
</evidence>
<evidence type="ECO:0000256" key="3">
    <source>
        <dbReference type="ARBA" id="ARBA00022679"/>
    </source>
</evidence>
<dbReference type="PANTHER" id="PTHR43775">
    <property type="entry name" value="FATTY ACID SYNTHASE"/>
    <property type="match status" value="1"/>
</dbReference>
<dbReference type="GO" id="GO:0031177">
    <property type="term" value="F:phosphopantetheine binding"/>
    <property type="evidence" value="ECO:0007669"/>
    <property type="project" value="InterPro"/>
</dbReference>
<dbReference type="Gene3D" id="3.40.366.10">
    <property type="entry name" value="Malonyl-Coenzyme A Acyl Carrier Protein, domain 2"/>
    <property type="match status" value="1"/>
</dbReference>
<dbReference type="Pfam" id="PF00975">
    <property type="entry name" value="Thioesterase"/>
    <property type="match status" value="1"/>
</dbReference>
<dbReference type="Pfam" id="PF00698">
    <property type="entry name" value="Acyl_transf_1"/>
    <property type="match status" value="1"/>
</dbReference>
<evidence type="ECO:0000313" key="7">
    <source>
        <dbReference type="Proteomes" id="UP000003480"/>
    </source>
</evidence>
<dbReference type="InterPro" id="IPR014030">
    <property type="entry name" value="Ketoacyl_synth_N"/>
</dbReference>
<dbReference type="CDD" id="cd00833">
    <property type="entry name" value="PKS"/>
    <property type="match status" value="1"/>
</dbReference>
<dbReference type="RefSeq" id="WP_002765195.1">
    <property type="nucleotide sequence ID" value="NZ_HE972935.1"/>
</dbReference>
<dbReference type="SUPFAM" id="SSF47336">
    <property type="entry name" value="ACP-like"/>
    <property type="match status" value="1"/>
</dbReference>
<dbReference type="Gene3D" id="3.30.70.250">
    <property type="entry name" value="Malonyl-CoA ACP transacylase, ACP-binding"/>
    <property type="match status" value="1"/>
</dbReference>
<dbReference type="InterPro" id="IPR050091">
    <property type="entry name" value="PKS_NRPS_Biosynth_Enz"/>
</dbReference>
<dbReference type="InterPro" id="IPR014043">
    <property type="entry name" value="Acyl_transferase_dom"/>
</dbReference>
<dbReference type="Gene3D" id="3.30.70.3290">
    <property type="match status" value="1"/>
</dbReference>
<name>I4GPS5_MICAE</name>
<keyword evidence="3" id="KW-0808">Transferase</keyword>
<dbReference type="Proteomes" id="UP000003480">
    <property type="component" value="Unassembled WGS sequence"/>
</dbReference>
<dbReference type="InterPro" id="IPR036736">
    <property type="entry name" value="ACP-like_sf"/>
</dbReference>
<dbReference type="InterPro" id="IPR032821">
    <property type="entry name" value="PKS_assoc"/>
</dbReference>
<dbReference type="Pfam" id="PF16197">
    <property type="entry name" value="KAsynt_C_assoc"/>
    <property type="match status" value="1"/>
</dbReference>
<dbReference type="InterPro" id="IPR020806">
    <property type="entry name" value="PKS_PP-bd"/>
</dbReference>
<reference evidence="6 7" key="1">
    <citation type="submission" date="2012-04" db="EMBL/GenBank/DDBJ databases">
        <authorList>
            <person name="Genoscope - CEA"/>
        </authorList>
    </citation>
    <scope>NUCLEOTIDE SEQUENCE [LARGE SCALE GENOMIC DNA]</scope>
    <source>
        <strain evidence="6 7">9443</strain>
    </source>
</reference>
<dbReference type="SMART" id="SM00827">
    <property type="entry name" value="PKS_AT"/>
    <property type="match status" value="1"/>
</dbReference>
<dbReference type="Pfam" id="PF00550">
    <property type="entry name" value="PP-binding"/>
    <property type="match status" value="1"/>
</dbReference>
<evidence type="ECO:0000259" key="5">
    <source>
        <dbReference type="PROSITE" id="PS52004"/>
    </source>
</evidence>
<dbReference type="SUPFAM" id="SSF55048">
    <property type="entry name" value="Probable ACP-binding domain of malonyl-CoA ACP transacylase"/>
    <property type="match status" value="1"/>
</dbReference>
<dbReference type="FunFam" id="3.40.47.10:FF:000019">
    <property type="entry name" value="Polyketide synthase type I"/>
    <property type="match status" value="1"/>
</dbReference>
<evidence type="ECO:0000256" key="1">
    <source>
        <dbReference type="ARBA" id="ARBA00022450"/>
    </source>
</evidence>
<dbReference type="Pfam" id="PF00109">
    <property type="entry name" value="ketoacyl-synt"/>
    <property type="match status" value="1"/>
</dbReference>
<dbReference type="PROSITE" id="PS52004">
    <property type="entry name" value="KS3_2"/>
    <property type="match status" value="1"/>
</dbReference>
<dbReference type="SUPFAM" id="SSF52151">
    <property type="entry name" value="FabD/lysophospholipase-like"/>
    <property type="match status" value="1"/>
</dbReference>
<dbReference type="SUPFAM" id="SSF53474">
    <property type="entry name" value="alpha/beta-Hydrolases"/>
    <property type="match status" value="1"/>
</dbReference>
<dbReference type="InterPro" id="IPR020841">
    <property type="entry name" value="PKS_Beta-ketoAc_synthase_dom"/>
</dbReference>
<sequence length="1299" mass="144714">MENNLEKIAVIGMNCRFPGGANNPDAYWHLLQTGKDGIQTIPPERWRVEDYYSPEPDQPGKMYTRQGGFLEQIDHFDPVFFNIKPLEAVQMDPQQRLILEVGYLALENAGQPPGSLKGSKTGVFIGICFDDYARLTINSGFPERITPYSCLGNSKSIAAGRLSYVLGLQGPAMAIDTSCSSSLLAIHLACKSLLLGESDLALAGGVNLMLSPENTIGFCALKALSPTDRCKTFDVSADGYVRGEGCGIVVLKRLEEAISHRDPILAVIRSSATNHDGPSNGMTAPNGLAQEAVIRQALLTARVEPEYVQYVETHGTGTVLGDPIEVSALGNVLGKNRSKDNPLWIGSVKTNFGHLEGAAGVASFMKVVLALQHRAIPPHLHLTTPNPYIPWNKLPFKVPTELTPWPSGKPSRLGGVSSFGMSGTNVHVILEEAPTIPSLPSSRPWQLLVLSAKTPTSLERTSVKLTEYLHQHSSNIDLADVAFTLSGGRQVFPYRRIMLCRHLDQGSGRRIEMTQETSCESKVEGKRPLAFMFPGQGTQSINMGLDLYRNEPDFRQPFDRCAEILQPLLGFDLRRVIYPDCWQEKAVNLLQQTVVAQPALFVFEFALAQLWMEWGIQPQMMIGHSIGEYVAACLARVFSLEDALRLVTVRAKLMQGCPTGAMLAVYLAPEEIQGLIERWNQENSSLEARLSLAAINSTQQCVISGDVMAIESLADLLNSRNTLYHRLNTSHAFHSHLMESILDEFTSEVKSVNLNPPKIPVVSNVTGCWLSPEEAVDPDYWTKHLRHTVYFAQGVQQLLKNPDIIALEVGQGATLSQLAKKMASSSNHLFLSSLPKPGGQQITVTEDSFKHLLMTLGQLWLAGVSPDWEKFYSGEQRRYLQLPTYSFDYQRYWLDFKSSAPLAVSIQDSKEITATPSISSSNKKLANSPASVYNDLENLLITILQKSLALESLDVKDNFFDLGGDSLLAIQLISQLNKQFQVQLNQNQLMKSPTVATLALMIEQARSGERGASNASLVEIQPKGNKRPLFCIHPAGGNVFCYLNLVNYLGSEQPIYGLEDPNLFLEEKRHFTFMEKAQYYMKLIQTVQNKGPFLLLGYSYGGNMAFEMALQFEKQGHQVLFLGLIDSFPPISYQNIAIEDTKLLAAIWQMIGLMFDKKQRSWFNELKQIKPHKRLDYVVKKLLSDPSGIAIPDDFLNSSLLKVAMNNFRELHDYIPQEIYPGKITYFWAEQKIPQSLIRLLNYQIPDDLLGDGWSHFSSQAIENHYVPGHHFTLFNKANFPRLARIIQQCLVQSQETCQ</sequence>
<feature type="domain" description="Carrier" evidence="4">
    <location>
        <begin position="931"/>
        <end position="1006"/>
    </location>
</feature>
<evidence type="ECO:0000313" key="6">
    <source>
        <dbReference type="EMBL" id="CCI09993.1"/>
    </source>
</evidence>
<dbReference type="PANTHER" id="PTHR43775:SF51">
    <property type="entry name" value="INACTIVE PHENOLPHTHIOCEROL SYNTHESIS POLYKETIDE SYNTHASE TYPE I PKS1-RELATED"/>
    <property type="match status" value="1"/>
</dbReference>
<protein>
    <submittedName>
        <fullName evidence="6">Polyketide synthase</fullName>
    </submittedName>
</protein>
<dbReference type="InterPro" id="IPR016035">
    <property type="entry name" value="Acyl_Trfase/lysoPLipase"/>
</dbReference>
<organism evidence="6 7">
    <name type="scientific">Microcystis aeruginosa PCC 9443</name>
    <dbReference type="NCBI Taxonomy" id="1160281"/>
    <lineage>
        <taxon>Bacteria</taxon>
        <taxon>Bacillati</taxon>
        <taxon>Cyanobacteriota</taxon>
        <taxon>Cyanophyceae</taxon>
        <taxon>Oscillatoriophycideae</taxon>
        <taxon>Chroococcales</taxon>
        <taxon>Microcystaceae</taxon>
        <taxon>Microcystis</taxon>
    </lineage>
</organism>
<evidence type="ECO:0000256" key="2">
    <source>
        <dbReference type="ARBA" id="ARBA00022553"/>
    </source>
</evidence>
<dbReference type="Gene3D" id="3.40.50.1820">
    <property type="entry name" value="alpha/beta hydrolase"/>
    <property type="match status" value="1"/>
</dbReference>
<accession>I4GPS5</accession>
<gene>
    <name evidence="6" type="ORF">MICAC_620003</name>
</gene>
<feature type="domain" description="Ketosynthase family 3 (KS3)" evidence="5">
    <location>
        <begin position="5"/>
        <end position="432"/>
    </location>
</feature>
<dbReference type="InterPro" id="IPR006162">
    <property type="entry name" value="Ppantetheine_attach_site"/>
</dbReference>
<dbReference type="EMBL" id="CAIJ01000579">
    <property type="protein sequence ID" value="CCI09993.1"/>
    <property type="molecule type" value="Genomic_DNA"/>
</dbReference>
<dbReference type="Pfam" id="PF02801">
    <property type="entry name" value="Ketoacyl-synt_C"/>
    <property type="match status" value="1"/>
</dbReference>
<dbReference type="InterPro" id="IPR001031">
    <property type="entry name" value="Thioesterase"/>
</dbReference>
<dbReference type="InterPro" id="IPR016039">
    <property type="entry name" value="Thiolase-like"/>
</dbReference>